<sequence length="163" mass="17824">MRYRMSSIPMILLMLSASPTLAQAQATGDASGARAPMAVVPVTEAINRDFQPLYPDRPEGPNLVVLDGDPKSGPSLTLFRYGRDYTGSGNLHFHTHDYRLWLIEGGLKHWDEDGREATATRLEPGAYVYQPAHLLHAANCLTDRCIAYVAFDGPIETGLPAGE</sequence>
<accession>Q0C020</accession>
<reference evidence="2 3" key="1">
    <citation type="journal article" date="2006" name="J. Bacteriol.">
        <title>Comparative genomic evidence for a close relationship between the dimorphic prosthecate bacteria Hyphomonas neptunium and Caulobacter crescentus.</title>
        <authorList>
            <person name="Badger J.H."/>
            <person name="Hoover T.R."/>
            <person name="Brun Y.V."/>
            <person name="Weiner R.M."/>
            <person name="Laub M.T."/>
            <person name="Alexandre G."/>
            <person name="Mrazek J."/>
            <person name="Ren Q."/>
            <person name="Paulsen I.T."/>
            <person name="Nelson K.E."/>
            <person name="Khouri H.M."/>
            <person name="Radune D."/>
            <person name="Sosa J."/>
            <person name="Dodson R.J."/>
            <person name="Sullivan S.A."/>
            <person name="Rosovitz M.J."/>
            <person name="Madupu R."/>
            <person name="Brinkac L.M."/>
            <person name="Durkin A.S."/>
            <person name="Daugherty S.C."/>
            <person name="Kothari S.P."/>
            <person name="Giglio M.G."/>
            <person name="Zhou L."/>
            <person name="Haft D.H."/>
            <person name="Selengut J.D."/>
            <person name="Davidsen T.M."/>
            <person name="Yang Q."/>
            <person name="Zafar N."/>
            <person name="Ward N.L."/>
        </authorList>
    </citation>
    <scope>NUCLEOTIDE SEQUENCE [LARGE SCALE GENOMIC DNA]</scope>
    <source>
        <strain evidence="2 3">ATCC 15444</strain>
    </source>
</reference>
<keyword evidence="1" id="KW-0732">Signal</keyword>
<dbReference type="EMBL" id="CP000158">
    <property type="protein sequence ID" value="ABI75617.1"/>
    <property type="molecule type" value="Genomic_DNA"/>
</dbReference>
<protein>
    <recommendedName>
        <fullName evidence="4">Cupin 2 conserved barrel domain-containing protein</fullName>
    </recommendedName>
</protein>
<dbReference type="InterPro" id="IPR014710">
    <property type="entry name" value="RmlC-like_jellyroll"/>
</dbReference>
<dbReference type="Gene3D" id="2.60.120.10">
    <property type="entry name" value="Jelly Rolls"/>
    <property type="match status" value="1"/>
</dbReference>
<dbReference type="eggNOG" id="COG1917">
    <property type="taxonomic scope" value="Bacteria"/>
</dbReference>
<evidence type="ECO:0008006" key="4">
    <source>
        <dbReference type="Google" id="ProtNLM"/>
    </source>
</evidence>
<dbReference type="Proteomes" id="UP000001959">
    <property type="component" value="Chromosome"/>
</dbReference>
<organism evidence="2 3">
    <name type="scientific">Hyphomonas neptunium (strain ATCC 15444)</name>
    <dbReference type="NCBI Taxonomy" id="228405"/>
    <lineage>
        <taxon>Bacteria</taxon>
        <taxon>Pseudomonadati</taxon>
        <taxon>Pseudomonadota</taxon>
        <taxon>Alphaproteobacteria</taxon>
        <taxon>Hyphomonadales</taxon>
        <taxon>Hyphomonadaceae</taxon>
        <taxon>Hyphomonas</taxon>
    </lineage>
</organism>
<dbReference type="InterPro" id="IPR011051">
    <property type="entry name" value="RmlC_Cupin_sf"/>
</dbReference>
<proteinExistence type="predicted"/>
<gene>
    <name evidence="2" type="ordered locus">HNE_2227</name>
</gene>
<evidence type="ECO:0000256" key="1">
    <source>
        <dbReference type="SAM" id="SignalP"/>
    </source>
</evidence>
<feature type="chain" id="PRO_5004169793" description="Cupin 2 conserved barrel domain-containing protein" evidence="1">
    <location>
        <begin position="25"/>
        <end position="163"/>
    </location>
</feature>
<dbReference type="SUPFAM" id="SSF51182">
    <property type="entry name" value="RmlC-like cupins"/>
    <property type="match status" value="1"/>
</dbReference>
<dbReference type="KEGG" id="hne:HNE_2227"/>
<feature type="signal peptide" evidence="1">
    <location>
        <begin position="1"/>
        <end position="24"/>
    </location>
</feature>
<dbReference type="HOGENOM" id="CLU_1624870_0_0_5"/>
<dbReference type="AlphaFoldDB" id="Q0C020"/>
<keyword evidence="3" id="KW-1185">Reference proteome</keyword>
<dbReference type="STRING" id="228405.HNE_2227"/>
<evidence type="ECO:0000313" key="3">
    <source>
        <dbReference type="Proteomes" id="UP000001959"/>
    </source>
</evidence>
<evidence type="ECO:0000313" key="2">
    <source>
        <dbReference type="EMBL" id="ABI75617.1"/>
    </source>
</evidence>
<name>Q0C020_HYPNA</name>